<dbReference type="SUPFAM" id="SSF47336">
    <property type="entry name" value="ACP-like"/>
    <property type="match status" value="1"/>
</dbReference>
<protein>
    <submittedName>
        <fullName evidence="7">AMP-binding protein</fullName>
    </submittedName>
</protein>
<dbReference type="Pfam" id="PF16197">
    <property type="entry name" value="KAsynt_C_assoc"/>
    <property type="match status" value="1"/>
</dbReference>
<dbReference type="InterPro" id="IPR014031">
    <property type="entry name" value="Ketoacyl_synth_C"/>
</dbReference>
<dbReference type="SMART" id="SM00825">
    <property type="entry name" value="PKS_KS"/>
    <property type="match status" value="1"/>
</dbReference>
<dbReference type="PANTHER" id="PTHR43775">
    <property type="entry name" value="FATTY ACID SYNTHASE"/>
    <property type="match status" value="1"/>
</dbReference>
<feature type="domain" description="Ketosynthase family 3 (KS3)" evidence="6">
    <location>
        <begin position="723"/>
        <end position="1145"/>
    </location>
</feature>
<dbReference type="CDD" id="cd00833">
    <property type="entry name" value="PKS"/>
    <property type="match status" value="1"/>
</dbReference>
<dbReference type="InterPro" id="IPR050091">
    <property type="entry name" value="PKS_NRPS_Biosynth_Enz"/>
</dbReference>
<dbReference type="SUPFAM" id="SSF56801">
    <property type="entry name" value="Acetyl-CoA synthetase-like"/>
    <property type="match status" value="1"/>
</dbReference>
<comment type="caution">
    <text evidence="7">The sequence shown here is derived from an EMBL/GenBank/DDBJ whole genome shotgun (WGS) entry which is preliminary data.</text>
</comment>
<dbReference type="InterPro" id="IPR016039">
    <property type="entry name" value="Thiolase-like"/>
</dbReference>
<evidence type="ECO:0000313" key="8">
    <source>
        <dbReference type="Proteomes" id="UP000318102"/>
    </source>
</evidence>
<feature type="compositionally biased region" description="Polar residues" evidence="4">
    <location>
        <begin position="691"/>
        <end position="708"/>
    </location>
</feature>
<keyword evidence="1" id="KW-0596">Phosphopantetheine</keyword>
<dbReference type="Pfam" id="PF02801">
    <property type="entry name" value="Ketoacyl-synt_C"/>
    <property type="match status" value="1"/>
</dbReference>
<evidence type="ECO:0000256" key="1">
    <source>
        <dbReference type="ARBA" id="ARBA00022450"/>
    </source>
</evidence>
<evidence type="ECO:0000259" key="5">
    <source>
        <dbReference type="PROSITE" id="PS50075"/>
    </source>
</evidence>
<dbReference type="PROSITE" id="PS52004">
    <property type="entry name" value="KS3_2"/>
    <property type="match status" value="1"/>
</dbReference>
<keyword evidence="8" id="KW-1185">Reference proteome</keyword>
<evidence type="ECO:0000259" key="6">
    <source>
        <dbReference type="PROSITE" id="PS52004"/>
    </source>
</evidence>
<dbReference type="RefSeq" id="WP_144986389.1">
    <property type="nucleotide sequence ID" value="NZ_VNJK01000001.1"/>
</dbReference>
<dbReference type="InterPro" id="IPR000873">
    <property type="entry name" value="AMP-dep_synth/lig_dom"/>
</dbReference>
<dbReference type="Gene3D" id="3.40.50.12780">
    <property type="entry name" value="N-terminal domain of ligase-like"/>
    <property type="match status" value="1"/>
</dbReference>
<name>A0A559IVJ5_9BACL</name>
<dbReference type="InterPro" id="IPR020841">
    <property type="entry name" value="PKS_Beta-ketoAc_synthase_dom"/>
</dbReference>
<dbReference type="Gene3D" id="1.10.1240.100">
    <property type="match status" value="1"/>
</dbReference>
<dbReference type="GO" id="GO:0004312">
    <property type="term" value="F:fatty acid synthase activity"/>
    <property type="evidence" value="ECO:0007669"/>
    <property type="project" value="TreeGrafter"/>
</dbReference>
<dbReference type="InterPro" id="IPR014030">
    <property type="entry name" value="Ketoacyl_synth_N"/>
</dbReference>
<accession>A0A559IVJ5</accession>
<dbReference type="Gene3D" id="3.30.300.30">
    <property type="match status" value="1"/>
</dbReference>
<dbReference type="Gene3D" id="3.30.70.3290">
    <property type="match status" value="1"/>
</dbReference>
<dbReference type="InterPro" id="IPR020845">
    <property type="entry name" value="AMP-binding_CS"/>
</dbReference>
<sequence>MGKKAIRHGNKVTLPEQYNTLADMLVYIANRHPHKGITYVDSNGNEDFESYPALVEQARKYLTALRLQGLKPRDVAILEIDNPKEFYRAFWACMFGGIIAAPVSKPTSWAPDSRGMLKFTKVWETLNQPLVIVEEQLRDQYKQLQDSFIFSGLRYISTAELQTDELADKYQSEPDDLAVLQFSSGSTGIPKGVQLTHRNIISNNIGCKNGLGLVEDDVSFTWIPHTHDMGLFCQHLTPILSGTKLVVLTPYSFVRTPYLFLKKITEHKGTWFCCTNFGYEWMTQKVPESKLATLDLSSLRLALNGAEPISSAVVQRFAEKFAVCGYKSNMMFPAYGMAEATVGIAMSTIGAEPRFEKVDRAKLINDQMAVPVDASGGEEGIALAHEGYPLDSISLRIADEQGNVLDEYCVGEIQVQGDSVTSGYYNREDLSQELFVDGWLRTGDLGFMVDGSLVVSGRMKDIIFVRGKNFFAHDLEEVVYEIEEIARGNATVVGLTNGKTEQEELLVFIKYKSSVEKFLSIREQVIRQLNESLGIETTHVIPIKLIPKTSSGKVQRYQLRNDYENGEYDDVLRDIEAGLGKSQSNERVIQLPRNELEIFLHQSWSEVLNIAAPKISIDDSFLSLGGNSVKAYQLLGAIEQYVGREIGPEVLVRCKTIGETAEYLQSLPAKSSANKAVESTRNEQLYREQLNDQSTSTVDQHSTQPSNVEQRDNSQHNHQLNSNRTVAITGLALRLPNASSQEEFWANLCSKRDSIIKISAKRKRQANRPDWDDWIGELEHIDEFDNDFFDISDEEAKFMDPQQRLLIETSYEALEDAGIITDESDERNIGVYVASNVSTYFDQLIDSLGKVELNHIHQNAMVGNMPNIGAAIIAHLYNFTGPALAIDTACSSFLSALHHAVAAIRHNEVSGAVVGGANILTTPSVHLLSRRAGICSTTNHTKVFDKEADGSIIGEGAVVVYLEPLTQAVQANKNIYGVIRGTAVNNDGYSLSIMAPNPKGQHQVLTKAYRDANLAPEEVSYIEAHGSGTTIGDPIEINALTKLFSTKKEEKAPRIGIGSVKTNIGHLFPASSGASLAKVLLSMKHKKLAPSLHMKEVNPALQLEKTPFYIVKNVEDWSVEEKQTRKAGISSFGLGGTNAHIVLEEWTAPKAVTEASEPQQSYHLLTFSAKTESALEQMITETNRLLTSSSPEDIANLCFTRNRYRKHYEYRAACLIATSGGTNSLTALKKGLAFRHRKARVSLLIGERSLAGGYDYVTNQSNNSGFHQLHDVEVSSTVSDIEVQADAQTNELAYVSYWHTFISQLEQMGVKMKGISGAQSGQVLADYLNDAIDLPQVVDRYVQYGRCNSSVSSEQNELSPIKADVVLLIGTVPKALSDACKGQVIAIDPEGDSSLEAHLLSVLSELYIAGANVDWEQIYPDGSGKLVHLPSYPFERKSHWIHEWRGE</sequence>
<dbReference type="GO" id="GO:0006633">
    <property type="term" value="P:fatty acid biosynthetic process"/>
    <property type="evidence" value="ECO:0007669"/>
    <property type="project" value="TreeGrafter"/>
</dbReference>
<dbReference type="PROSITE" id="PS50075">
    <property type="entry name" value="CARRIER"/>
    <property type="match status" value="1"/>
</dbReference>
<evidence type="ECO:0000313" key="7">
    <source>
        <dbReference type="EMBL" id="TVX91667.1"/>
    </source>
</evidence>
<feature type="domain" description="Carrier" evidence="5">
    <location>
        <begin position="591"/>
        <end position="668"/>
    </location>
</feature>
<dbReference type="Gene3D" id="3.40.47.10">
    <property type="match status" value="1"/>
</dbReference>
<dbReference type="Pfam" id="PF00109">
    <property type="entry name" value="ketoacyl-synt"/>
    <property type="match status" value="1"/>
</dbReference>
<evidence type="ECO:0000256" key="3">
    <source>
        <dbReference type="ARBA" id="ARBA00022679"/>
    </source>
</evidence>
<gene>
    <name evidence="7" type="ORF">FPZ44_00505</name>
</gene>
<dbReference type="OrthoDB" id="9778690at2"/>
<evidence type="ECO:0000256" key="4">
    <source>
        <dbReference type="SAM" id="MobiDB-lite"/>
    </source>
</evidence>
<dbReference type="InterPro" id="IPR036736">
    <property type="entry name" value="ACP-like_sf"/>
</dbReference>
<dbReference type="Pfam" id="PF00501">
    <property type="entry name" value="AMP-binding"/>
    <property type="match status" value="1"/>
</dbReference>
<dbReference type="InterPro" id="IPR032821">
    <property type="entry name" value="PKS_assoc"/>
</dbReference>
<keyword evidence="2" id="KW-0597">Phosphoprotein</keyword>
<dbReference type="InterPro" id="IPR009081">
    <property type="entry name" value="PP-bd_ACP"/>
</dbReference>
<proteinExistence type="predicted"/>
<dbReference type="InterPro" id="IPR045851">
    <property type="entry name" value="AMP-bd_C_sf"/>
</dbReference>
<keyword evidence="3" id="KW-0808">Transferase</keyword>
<dbReference type="Proteomes" id="UP000318102">
    <property type="component" value="Unassembled WGS sequence"/>
</dbReference>
<feature type="region of interest" description="Disordered" evidence="4">
    <location>
        <begin position="690"/>
        <end position="721"/>
    </location>
</feature>
<evidence type="ECO:0000256" key="2">
    <source>
        <dbReference type="ARBA" id="ARBA00022553"/>
    </source>
</evidence>
<dbReference type="EMBL" id="VNJK01000001">
    <property type="protein sequence ID" value="TVX91667.1"/>
    <property type="molecule type" value="Genomic_DNA"/>
</dbReference>
<dbReference type="PANTHER" id="PTHR43775:SF37">
    <property type="entry name" value="SI:DKEY-61P9.11"/>
    <property type="match status" value="1"/>
</dbReference>
<dbReference type="SUPFAM" id="SSF53901">
    <property type="entry name" value="Thiolase-like"/>
    <property type="match status" value="1"/>
</dbReference>
<dbReference type="InterPro" id="IPR042099">
    <property type="entry name" value="ANL_N_sf"/>
</dbReference>
<reference evidence="7 8" key="1">
    <citation type="submission" date="2019-07" db="EMBL/GenBank/DDBJ databases">
        <authorList>
            <person name="Kim J."/>
        </authorList>
    </citation>
    <scope>NUCLEOTIDE SEQUENCE [LARGE SCALE GENOMIC DNA]</scope>
    <source>
        <strain evidence="7 8">N4</strain>
    </source>
</reference>
<dbReference type="PROSITE" id="PS00455">
    <property type="entry name" value="AMP_BINDING"/>
    <property type="match status" value="1"/>
</dbReference>
<dbReference type="Gene3D" id="1.10.1200.10">
    <property type="entry name" value="ACP-like"/>
    <property type="match status" value="1"/>
</dbReference>
<dbReference type="Pfam" id="PF00550">
    <property type="entry name" value="PP-binding"/>
    <property type="match status" value="1"/>
</dbReference>
<organism evidence="7 8">
    <name type="scientific">Paenibacillus agilis</name>
    <dbReference type="NCBI Taxonomy" id="3020863"/>
    <lineage>
        <taxon>Bacteria</taxon>
        <taxon>Bacillati</taxon>
        <taxon>Bacillota</taxon>
        <taxon>Bacilli</taxon>
        <taxon>Bacillales</taxon>
        <taxon>Paenibacillaceae</taxon>
        <taxon>Paenibacillus</taxon>
    </lineage>
</organism>